<evidence type="ECO:0000313" key="3">
    <source>
        <dbReference type="Proteomes" id="UP001196413"/>
    </source>
</evidence>
<keyword evidence="3" id="KW-1185">Reference proteome</keyword>
<evidence type="ECO:0000256" key="1">
    <source>
        <dbReference type="SAM" id="MobiDB-lite"/>
    </source>
</evidence>
<comment type="caution">
    <text evidence="2">The sequence shown here is derived from an EMBL/GenBank/DDBJ whole genome shotgun (WGS) entry which is preliminary data.</text>
</comment>
<proteinExistence type="predicted"/>
<protein>
    <submittedName>
        <fullName evidence="2">Uncharacterized protein</fullName>
    </submittedName>
</protein>
<accession>A0AAD5WJ16</accession>
<gene>
    <name evidence="2" type="ORF">KIN20_034503</name>
</gene>
<organism evidence="2 3">
    <name type="scientific">Parelaphostrongylus tenuis</name>
    <name type="common">Meningeal worm</name>
    <dbReference type="NCBI Taxonomy" id="148309"/>
    <lineage>
        <taxon>Eukaryota</taxon>
        <taxon>Metazoa</taxon>
        <taxon>Ecdysozoa</taxon>
        <taxon>Nematoda</taxon>
        <taxon>Chromadorea</taxon>
        <taxon>Rhabditida</taxon>
        <taxon>Rhabditina</taxon>
        <taxon>Rhabditomorpha</taxon>
        <taxon>Strongyloidea</taxon>
        <taxon>Metastrongylidae</taxon>
        <taxon>Parelaphostrongylus</taxon>
    </lineage>
</organism>
<dbReference type="Proteomes" id="UP001196413">
    <property type="component" value="Unassembled WGS sequence"/>
</dbReference>
<feature type="region of interest" description="Disordered" evidence="1">
    <location>
        <begin position="1"/>
        <end position="22"/>
    </location>
</feature>
<dbReference type="AlphaFoldDB" id="A0AAD5WJ16"/>
<feature type="region of interest" description="Disordered" evidence="1">
    <location>
        <begin position="147"/>
        <end position="169"/>
    </location>
</feature>
<dbReference type="EMBL" id="JAHQIW010007131">
    <property type="protein sequence ID" value="KAJ1372364.1"/>
    <property type="molecule type" value="Genomic_DNA"/>
</dbReference>
<sequence>MEDIAKEKTTYEERSTRTKHAKLSEGLNISSTETLFSEEFQGYAERNRNVNLVIKDTLEHIYEEMKATAEEKVIHEEWSLETKLRKPDKGLDISHAETLSCKDFQGFAERNRNVCLLSKADLEQIQKEITNIAKEEAIYEERSLKTKLGKPSGLGTSYMETPPCKDFQGYEERNRNASLISEADLEQIQKEIKDTAKEEAIYEERSLENESLYGPSEGLGTSHIETLPCKDSSRL</sequence>
<feature type="region of interest" description="Disordered" evidence="1">
    <location>
        <begin position="203"/>
        <end position="235"/>
    </location>
</feature>
<feature type="compositionally biased region" description="Basic and acidic residues" evidence="1">
    <location>
        <begin position="1"/>
        <end position="16"/>
    </location>
</feature>
<evidence type="ECO:0000313" key="2">
    <source>
        <dbReference type="EMBL" id="KAJ1372364.1"/>
    </source>
</evidence>
<reference evidence="2" key="1">
    <citation type="submission" date="2021-06" db="EMBL/GenBank/DDBJ databases">
        <title>Parelaphostrongylus tenuis whole genome reference sequence.</title>
        <authorList>
            <person name="Garwood T.J."/>
            <person name="Larsen P.A."/>
            <person name="Fountain-Jones N.M."/>
            <person name="Garbe J.R."/>
            <person name="Macchietto M.G."/>
            <person name="Kania S.A."/>
            <person name="Gerhold R.W."/>
            <person name="Richards J.E."/>
            <person name="Wolf T.M."/>
        </authorList>
    </citation>
    <scope>NUCLEOTIDE SEQUENCE</scope>
    <source>
        <strain evidence="2">MNPRO001-30</strain>
        <tissue evidence="2">Meninges</tissue>
    </source>
</reference>
<name>A0AAD5WJ16_PARTN</name>